<dbReference type="InterPro" id="IPR005171">
    <property type="entry name" value="Cyt_c_oxidase_su4_prok"/>
</dbReference>
<dbReference type="Proteomes" id="UP001501057">
    <property type="component" value="Unassembled WGS sequence"/>
</dbReference>
<proteinExistence type="predicted"/>
<accession>A0ABP4WAL5</accession>
<feature type="transmembrane region" description="Helical" evidence="6">
    <location>
        <begin position="16"/>
        <end position="34"/>
    </location>
</feature>
<keyword evidence="3 6" id="KW-0812">Transmembrane</keyword>
<keyword evidence="4 6" id="KW-1133">Transmembrane helix</keyword>
<evidence type="ECO:0000256" key="2">
    <source>
        <dbReference type="ARBA" id="ARBA00022475"/>
    </source>
</evidence>
<evidence type="ECO:0000256" key="6">
    <source>
        <dbReference type="SAM" id="Phobius"/>
    </source>
</evidence>
<evidence type="ECO:0000256" key="4">
    <source>
        <dbReference type="ARBA" id="ARBA00022989"/>
    </source>
</evidence>
<keyword evidence="2" id="KW-1003">Cell membrane</keyword>
<reference evidence="8" key="1">
    <citation type="journal article" date="2019" name="Int. J. Syst. Evol. Microbiol.">
        <title>The Global Catalogue of Microorganisms (GCM) 10K type strain sequencing project: providing services to taxonomists for standard genome sequencing and annotation.</title>
        <authorList>
            <consortium name="The Broad Institute Genomics Platform"/>
            <consortium name="The Broad Institute Genome Sequencing Center for Infectious Disease"/>
            <person name="Wu L."/>
            <person name="Ma J."/>
        </authorList>
    </citation>
    <scope>NUCLEOTIDE SEQUENCE [LARGE SCALE GENOMIC DNA]</scope>
    <source>
        <strain evidence="8">JCM 13518</strain>
    </source>
</reference>
<evidence type="ECO:0000256" key="5">
    <source>
        <dbReference type="ARBA" id="ARBA00023136"/>
    </source>
</evidence>
<comment type="subcellular location">
    <subcellularLocation>
        <location evidence="1">Cell membrane</location>
        <topology evidence="1">Multi-pass membrane protein</topology>
    </subcellularLocation>
</comment>
<evidence type="ECO:0000256" key="1">
    <source>
        <dbReference type="ARBA" id="ARBA00004651"/>
    </source>
</evidence>
<organism evidence="7 8">
    <name type="scientific">Aeromicrobium alkaliterrae</name>
    <dbReference type="NCBI Taxonomy" id="302168"/>
    <lineage>
        <taxon>Bacteria</taxon>
        <taxon>Bacillati</taxon>
        <taxon>Actinomycetota</taxon>
        <taxon>Actinomycetes</taxon>
        <taxon>Propionibacteriales</taxon>
        <taxon>Nocardioidaceae</taxon>
        <taxon>Aeromicrobium</taxon>
    </lineage>
</organism>
<feature type="transmembrane region" description="Helical" evidence="6">
    <location>
        <begin position="46"/>
        <end position="64"/>
    </location>
</feature>
<evidence type="ECO:0000313" key="7">
    <source>
        <dbReference type="EMBL" id="GAA1750342.1"/>
    </source>
</evidence>
<sequence>MSDAISTADGAQVRRVQAVFVLLVTLTLVALWFTTSSAHDLLSGRGAAAVAAAVAFVKARFVALEFMELRGTRVQPLFDGWLAVVGVVCLVLVLR</sequence>
<dbReference type="EMBL" id="BAAAME010000005">
    <property type="protein sequence ID" value="GAA1750342.1"/>
    <property type="molecule type" value="Genomic_DNA"/>
</dbReference>
<comment type="caution">
    <text evidence="7">The sequence shown here is derived from an EMBL/GenBank/DDBJ whole genome shotgun (WGS) entry which is preliminary data.</text>
</comment>
<name>A0ABP4WAL5_9ACTN</name>
<dbReference type="Pfam" id="PF03626">
    <property type="entry name" value="COX4_pro"/>
    <property type="match status" value="1"/>
</dbReference>
<evidence type="ECO:0000313" key="8">
    <source>
        <dbReference type="Proteomes" id="UP001501057"/>
    </source>
</evidence>
<evidence type="ECO:0000256" key="3">
    <source>
        <dbReference type="ARBA" id="ARBA00022692"/>
    </source>
</evidence>
<evidence type="ECO:0008006" key="9">
    <source>
        <dbReference type="Google" id="ProtNLM"/>
    </source>
</evidence>
<gene>
    <name evidence="7" type="ORF">GCM10009710_32830</name>
</gene>
<protein>
    <recommendedName>
        <fullName evidence="9">Prokaryotic cytochrome C oxidase subunit IV family protein</fullName>
    </recommendedName>
</protein>
<keyword evidence="5 6" id="KW-0472">Membrane</keyword>
<dbReference type="RefSeq" id="WP_344203580.1">
    <property type="nucleotide sequence ID" value="NZ_BAAAME010000005.1"/>
</dbReference>
<feature type="transmembrane region" description="Helical" evidence="6">
    <location>
        <begin position="76"/>
        <end position="94"/>
    </location>
</feature>
<keyword evidence="8" id="KW-1185">Reference proteome</keyword>